<dbReference type="Pfam" id="PF01584">
    <property type="entry name" value="CheW"/>
    <property type="match status" value="1"/>
</dbReference>
<dbReference type="InterPro" id="IPR002545">
    <property type="entry name" value="CheW-lke_dom"/>
</dbReference>
<evidence type="ECO:0000256" key="9">
    <source>
        <dbReference type="SAM" id="MobiDB-lite"/>
    </source>
</evidence>
<dbReference type="SMART" id="SM00387">
    <property type="entry name" value="HATPase_c"/>
    <property type="match status" value="1"/>
</dbReference>
<evidence type="ECO:0000256" key="5">
    <source>
        <dbReference type="ARBA" id="ARBA00022777"/>
    </source>
</evidence>
<feature type="region of interest" description="Disordered" evidence="9">
    <location>
        <begin position="298"/>
        <end position="320"/>
    </location>
</feature>
<dbReference type="SUPFAM" id="SSF55874">
    <property type="entry name" value="ATPase domain of HSP90 chaperone/DNA topoisomerase II/histidine kinase"/>
    <property type="match status" value="1"/>
</dbReference>
<dbReference type="Gene3D" id="1.10.287.560">
    <property type="entry name" value="Histidine kinase CheA-like, homodimeric domain"/>
    <property type="match status" value="1"/>
</dbReference>
<dbReference type="SUPFAM" id="SSF47226">
    <property type="entry name" value="Histidine-containing phosphotransfer domain, HPT domain"/>
    <property type="match status" value="2"/>
</dbReference>
<keyword evidence="3 7" id="KW-0597">Phosphoprotein</keyword>
<comment type="catalytic activity">
    <reaction evidence="1">
        <text>ATP + protein L-histidine = ADP + protein N-phospho-L-histidine.</text>
        <dbReference type="EC" id="2.7.13.3"/>
    </reaction>
</comment>
<dbReference type="SMART" id="SM00073">
    <property type="entry name" value="HPT"/>
    <property type="match status" value="2"/>
</dbReference>
<reference evidence="14 15" key="1">
    <citation type="submission" date="2024-02" db="EMBL/GenBank/DDBJ databases">
        <title>Deinococcus xinjiangensis NBRC 107630.</title>
        <authorList>
            <person name="Ichikawa N."/>
            <person name="Katano-Makiyama Y."/>
            <person name="Hidaka K."/>
        </authorList>
    </citation>
    <scope>NUCLEOTIDE SEQUENCE [LARGE SCALE GENOMIC DNA]</scope>
    <source>
        <strain evidence="14 15">NBRC 107630</strain>
    </source>
</reference>
<feature type="domain" description="Response regulatory" evidence="11">
    <location>
        <begin position="809"/>
        <end position="926"/>
    </location>
</feature>
<organism evidence="14 15">
    <name type="scientific">Deinococcus xinjiangensis</name>
    <dbReference type="NCBI Taxonomy" id="457454"/>
    <lineage>
        <taxon>Bacteria</taxon>
        <taxon>Thermotogati</taxon>
        <taxon>Deinococcota</taxon>
        <taxon>Deinococci</taxon>
        <taxon>Deinococcales</taxon>
        <taxon>Deinococcaceae</taxon>
        <taxon>Deinococcus</taxon>
    </lineage>
</organism>
<evidence type="ECO:0000256" key="6">
    <source>
        <dbReference type="PROSITE-ProRule" id="PRU00110"/>
    </source>
</evidence>
<dbReference type="InterPro" id="IPR037006">
    <property type="entry name" value="CheA-like_homodim_sf"/>
</dbReference>
<dbReference type="CDD" id="cd00088">
    <property type="entry name" value="HPT"/>
    <property type="match status" value="2"/>
</dbReference>
<evidence type="ECO:0000259" key="10">
    <source>
        <dbReference type="PROSITE" id="PS50109"/>
    </source>
</evidence>
<dbReference type="Pfam" id="PF02895">
    <property type="entry name" value="H-kinase_dim"/>
    <property type="match status" value="1"/>
</dbReference>
<evidence type="ECO:0000256" key="1">
    <source>
        <dbReference type="ARBA" id="ARBA00000085"/>
    </source>
</evidence>
<dbReference type="InterPro" id="IPR001789">
    <property type="entry name" value="Sig_transdc_resp-reg_receiver"/>
</dbReference>
<gene>
    <name evidence="14" type="primary">rcsC_2</name>
    <name evidence="14" type="ORF">Dxin01_03325</name>
</gene>
<dbReference type="PROSITE" id="PS50110">
    <property type="entry name" value="RESPONSE_REGULATORY"/>
    <property type="match status" value="1"/>
</dbReference>
<dbReference type="PROSITE" id="PS50894">
    <property type="entry name" value="HPT"/>
    <property type="match status" value="2"/>
</dbReference>
<accession>A0ABP9VEA2</accession>
<protein>
    <recommendedName>
        <fullName evidence="2">histidine kinase</fullName>
        <ecNumber evidence="2">2.7.13.3</ecNumber>
    </recommendedName>
</protein>
<dbReference type="GO" id="GO:0016301">
    <property type="term" value="F:kinase activity"/>
    <property type="evidence" value="ECO:0007669"/>
    <property type="project" value="UniProtKB-KW"/>
</dbReference>
<feature type="modified residue" description="Phosphohistidine" evidence="6">
    <location>
        <position position="51"/>
    </location>
</feature>
<dbReference type="SUPFAM" id="SSF47384">
    <property type="entry name" value="Homodimeric domain of signal transducing histidine kinase"/>
    <property type="match status" value="1"/>
</dbReference>
<dbReference type="InterPro" id="IPR011006">
    <property type="entry name" value="CheY-like_superfamily"/>
</dbReference>
<feature type="domain" description="HPt" evidence="13">
    <location>
        <begin position="1"/>
        <end position="108"/>
    </location>
</feature>
<dbReference type="InterPro" id="IPR051315">
    <property type="entry name" value="Bact_Chemotaxis_CheA"/>
</dbReference>
<comment type="caution">
    <text evidence="14">The sequence shown here is derived from an EMBL/GenBank/DDBJ whole genome shotgun (WGS) entry which is preliminary data.</text>
</comment>
<feature type="domain" description="CheW-like" evidence="12">
    <location>
        <begin position="656"/>
        <end position="790"/>
    </location>
</feature>
<dbReference type="PANTHER" id="PTHR43395">
    <property type="entry name" value="SENSOR HISTIDINE KINASE CHEA"/>
    <property type="match status" value="1"/>
</dbReference>
<feature type="modified residue" description="4-aspartylphosphate" evidence="7">
    <location>
        <position position="859"/>
    </location>
</feature>
<dbReference type="InterPro" id="IPR008207">
    <property type="entry name" value="Sig_transdc_His_kin_Hpt_dom"/>
</dbReference>
<dbReference type="Gene3D" id="3.40.50.2300">
    <property type="match status" value="1"/>
</dbReference>
<evidence type="ECO:0000256" key="4">
    <source>
        <dbReference type="ARBA" id="ARBA00022679"/>
    </source>
</evidence>
<feature type="modified residue" description="Phosphohistidine" evidence="6">
    <location>
        <position position="219"/>
    </location>
</feature>
<proteinExistence type="predicted"/>
<dbReference type="Pfam" id="PF01627">
    <property type="entry name" value="Hpt"/>
    <property type="match status" value="2"/>
</dbReference>
<dbReference type="SMART" id="SM00448">
    <property type="entry name" value="REC"/>
    <property type="match status" value="1"/>
</dbReference>
<dbReference type="InterPro" id="IPR004358">
    <property type="entry name" value="Sig_transdc_His_kin-like_C"/>
</dbReference>
<dbReference type="PANTHER" id="PTHR43395:SF8">
    <property type="entry name" value="HISTIDINE KINASE"/>
    <property type="match status" value="1"/>
</dbReference>
<feature type="coiled-coil region" evidence="8">
    <location>
        <begin position="439"/>
        <end position="466"/>
    </location>
</feature>
<evidence type="ECO:0000256" key="2">
    <source>
        <dbReference type="ARBA" id="ARBA00012438"/>
    </source>
</evidence>
<dbReference type="InterPro" id="IPR036097">
    <property type="entry name" value="HisK_dim/P_sf"/>
</dbReference>
<dbReference type="PRINTS" id="PR00344">
    <property type="entry name" value="BCTRLSENSOR"/>
</dbReference>
<keyword evidence="5 14" id="KW-0418">Kinase</keyword>
<dbReference type="InterPro" id="IPR005467">
    <property type="entry name" value="His_kinase_dom"/>
</dbReference>
<keyword evidence="15" id="KW-1185">Reference proteome</keyword>
<dbReference type="PROSITE" id="PS50109">
    <property type="entry name" value="HIS_KIN"/>
    <property type="match status" value="1"/>
</dbReference>
<feature type="domain" description="HPt" evidence="13">
    <location>
        <begin position="177"/>
        <end position="276"/>
    </location>
</feature>
<evidence type="ECO:0000256" key="8">
    <source>
        <dbReference type="SAM" id="Coils"/>
    </source>
</evidence>
<dbReference type="SUPFAM" id="SSF50341">
    <property type="entry name" value="CheW-like"/>
    <property type="match status" value="1"/>
</dbReference>
<dbReference type="Gene3D" id="3.30.565.10">
    <property type="entry name" value="Histidine kinase-like ATPase, C-terminal domain"/>
    <property type="match status" value="1"/>
</dbReference>
<dbReference type="SMART" id="SM00260">
    <property type="entry name" value="CheW"/>
    <property type="match status" value="1"/>
</dbReference>
<dbReference type="Proteomes" id="UP001458946">
    <property type="component" value="Unassembled WGS sequence"/>
</dbReference>
<dbReference type="SUPFAM" id="SSF52172">
    <property type="entry name" value="CheY-like"/>
    <property type="match status" value="1"/>
</dbReference>
<dbReference type="Pfam" id="PF00072">
    <property type="entry name" value="Response_reg"/>
    <property type="match status" value="1"/>
</dbReference>
<evidence type="ECO:0000313" key="14">
    <source>
        <dbReference type="EMBL" id="GAA5503566.1"/>
    </source>
</evidence>
<keyword evidence="8" id="KW-0175">Coiled coil</keyword>
<name>A0ABP9VEA2_9DEIO</name>
<dbReference type="Gene3D" id="1.20.120.160">
    <property type="entry name" value="HPT domain"/>
    <property type="match status" value="2"/>
</dbReference>
<dbReference type="RefSeq" id="WP_353543539.1">
    <property type="nucleotide sequence ID" value="NZ_BAABRN010000055.1"/>
</dbReference>
<dbReference type="InterPro" id="IPR004105">
    <property type="entry name" value="CheA-like_dim"/>
</dbReference>
<evidence type="ECO:0000259" key="11">
    <source>
        <dbReference type="PROSITE" id="PS50110"/>
    </source>
</evidence>
<dbReference type="InterPro" id="IPR036890">
    <property type="entry name" value="HATPase_C_sf"/>
</dbReference>
<evidence type="ECO:0000313" key="15">
    <source>
        <dbReference type="Proteomes" id="UP001458946"/>
    </source>
</evidence>
<feature type="domain" description="Histidine kinase" evidence="10">
    <location>
        <begin position="412"/>
        <end position="654"/>
    </location>
</feature>
<dbReference type="EMBL" id="BAABRN010000055">
    <property type="protein sequence ID" value="GAA5503566.1"/>
    <property type="molecule type" value="Genomic_DNA"/>
</dbReference>
<evidence type="ECO:0000256" key="3">
    <source>
        <dbReference type="ARBA" id="ARBA00022553"/>
    </source>
</evidence>
<evidence type="ECO:0000259" key="12">
    <source>
        <dbReference type="PROSITE" id="PS50851"/>
    </source>
</evidence>
<keyword evidence="4" id="KW-0808">Transferase</keyword>
<sequence length="935" mass="101450">MSNSELLASFLQEAEEVISGLESGVTELSTSASQSTAGQGEALDALSILAHRMRGSAALYGYPQLSTLSGLLERLCDSRPDLSGEQAAQFVALLGTVVNVMRGGVAGLRAGQSDRDLGLTFTQVGGTQQLQDLVQAVPEAFRMRAPRHQHRPEETEALETQEDSAPAQGLEGELRGFVLQNPDIWEYFAPEVQEHLESLRGQLSQPEQADTHSMFRAAHTIKGSSYMVGLAPLGDFAHRLEDLLGAVREDAVGLTPDVQHALASSLDLLDDMMAAAEGQNVALSERSEQLTGQLRALASGESQSPVAPAPSNTAALPAPDAAPLNTTIRVPAQRLEGLMEQVSELVSSRTRMGRLLAQMDDLQGSMLSSQQRFQRTVRDFEERYLNPDMVRGQEEAASGQGMGGAVAQQFAELEFDTYDDLNILSRSITELSADFSEVRRRLTDTVAELNEENETLGKLVRQLRVDVNQTSRVSFSQATARLRRWARENGEQFDLNIEGDDTLIESSVLQRIVDPLMHLLTNALHHGLAHSEARAAAGKNERGQVWVRAAEQNNFLEVTVADDGEGLNLERIKEKTLEKGLRSAHELNAMRESDLARLILLPGLSTEQAVGSVAGRGVGMDVVATTVRQLGGELLIQTEAGVGTAFTMRLPTTQRIMDVLEVQLAPQSWAAFPVGAIRALRDVSLSEIVETTAGPRVTFDGALVPVIDARQLWGADTTENGDLAHLALLSSMTGITAVRVMTFGRIEEVSVTPAGTLLSRLDYLSGLTIGASGRVLPILDAAGLTRLSRRPSAWLGQEDVAQRRSGGNKLLLVDDSLSVRRLVSRMLERDGYQVQTANDGQEALDILQLDNSYDAVITDLEMPRMNGYELLSAVRGRPESQQLPVLIMTTRAGEKHQRVAFQLGANDYFTKPVNEALLLRRLATLLGASTSLQEA</sequence>
<evidence type="ECO:0000259" key="13">
    <source>
        <dbReference type="PROSITE" id="PS50894"/>
    </source>
</evidence>
<dbReference type="EC" id="2.7.13.3" evidence="2"/>
<dbReference type="InterPro" id="IPR036641">
    <property type="entry name" value="HPT_dom_sf"/>
</dbReference>
<dbReference type="SMART" id="SM01231">
    <property type="entry name" value="H-kinase_dim"/>
    <property type="match status" value="1"/>
</dbReference>
<dbReference type="InterPro" id="IPR036061">
    <property type="entry name" value="CheW-like_dom_sf"/>
</dbReference>
<dbReference type="CDD" id="cd00156">
    <property type="entry name" value="REC"/>
    <property type="match status" value="1"/>
</dbReference>
<evidence type="ECO:0000256" key="7">
    <source>
        <dbReference type="PROSITE-ProRule" id="PRU00169"/>
    </source>
</evidence>
<dbReference type="PROSITE" id="PS50851">
    <property type="entry name" value="CHEW"/>
    <property type="match status" value="1"/>
</dbReference>
<dbReference type="InterPro" id="IPR003594">
    <property type="entry name" value="HATPase_dom"/>
</dbReference>
<dbReference type="Pfam" id="PF02518">
    <property type="entry name" value="HATPase_c"/>
    <property type="match status" value="1"/>
</dbReference>